<name>A0AAP2DPH8_9BACT</name>
<dbReference type="SUPFAM" id="SSF46894">
    <property type="entry name" value="C-terminal effector domain of the bipartite response regulators"/>
    <property type="match status" value="1"/>
</dbReference>
<evidence type="ECO:0000256" key="2">
    <source>
        <dbReference type="ARBA" id="ARBA00023125"/>
    </source>
</evidence>
<protein>
    <submittedName>
        <fullName evidence="6">DNA-binding response regulator</fullName>
    </submittedName>
</protein>
<feature type="transmembrane region" description="Helical" evidence="4">
    <location>
        <begin position="5"/>
        <end position="27"/>
    </location>
</feature>
<gene>
    <name evidence="6" type="ORF">KK083_25000</name>
</gene>
<accession>A0AAP2DPH8</accession>
<dbReference type="RefSeq" id="WP_254168562.1">
    <property type="nucleotide sequence ID" value="NZ_JAHESF010000036.1"/>
</dbReference>
<organism evidence="6 7">
    <name type="scientific">Chryseosolibacter histidini</name>
    <dbReference type="NCBI Taxonomy" id="2782349"/>
    <lineage>
        <taxon>Bacteria</taxon>
        <taxon>Pseudomonadati</taxon>
        <taxon>Bacteroidota</taxon>
        <taxon>Cytophagia</taxon>
        <taxon>Cytophagales</taxon>
        <taxon>Chryseotaleaceae</taxon>
        <taxon>Chryseosolibacter</taxon>
    </lineage>
</organism>
<dbReference type="SMART" id="SM00421">
    <property type="entry name" value="HTH_LUXR"/>
    <property type="match status" value="1"/>
</dbReference>
<dbReference type="AlphaFoldDB" id="A0AAP2DPH8"/>
<feature type="transmembrane region" description="Helical" evidence="4">
    <location>
        <begin position="33"/>
        <end position="53"/>
    </location>
</feature>
<evidence type="ECO:0000313" key="7">
    <source>
        <dbReference type="Proteomes" id="UP001319200"/>
    </source>
</evidence>
<dbReference type="EMBL" id="JAHESF010000036">
    <property type="protein sequence ID" value="MBT1700171.1"/>
    <property type="molecule type" value="Genomic_DNA"/>
</dbReference>
<dbReference type="InterPro" id="IPR016032">
    <property type="entry name" value="Sig_transdc_resp-reg_C-effctor"/>
</dbReference>
<dbReference type="GO" id="GO:0006355">
    <property type="term" value="P:regulation of DNA-templated transcription"/>
    <property type="evidence" value="ECO:0007669"/>
    <property type="project" value="InterPro"/>
</dbReference>
<keyword evidence="4" id="KW-0812">Transmembrane</keyword>
<sequence>MKRTILIYGAVLAVLVFLLKFVEYRYIVRDLSLEFYIGLVAILFTVIGVWAGLKITRKKTIMVMQPAADFKVNEDQLRQLGISRREYEVLELMARGLTNQEIGDRLFVSLNTVKTHSSNLFVKLDVRRRTQAIQKAKELHLLP</sequence>
<evidence type="ECO:0000313" key="6">
    <source>
        <dbReference type="EMBL" id="MBT1700171.1"/>
    </source>
</evidence>
<proteinExistence type="predicted"/>
<keyword evidence="3" id="KW-0804">Transcription</keyword>
<dbReference type="PROSITE" id="PS50043">
    <property type="entry name" value="HTH_LUXR_2"/>
    <property type="match status" value="1"/>
</dbReference>
<dbReference type="PANTHER" id="PTHR44688">
    <property type="entry name" value="DNA-BINDING TRANSCRIPTIONAL ACTIVATOR DEVR_DOSR"/>
    <property type="match status" value="1"/>
</dbReference>
<dbReference type="InterPro" id="IPR036388">
    <property type="entry name" value="WH-like_DNA-bd_sf"/>
</dbReference>
<dbReference type="Pfam" id="PF00196">
    <property type="entry name" value="GerE"/>
    <property type="match status" value="1"/>
</dbReference>
<feature type="domain" description="HTH luxR-type" evidence="5">
    <location>
        <begin position="73"/>
        <end position="140"/>
    </location>
</feature>
<dbReference type="CDD" id="cd06170">
    <property type="entry name" value="LuxR_C_like"/>
    <property type="match status" value="1"/>
</dbReference>
<keyword evidence="1" id="KW-0805">Transcription regulation</keyword>
<reference evidence="6 7" key="1">
    <citation type="submission" date="2021-05" db="EMBL/GenBank/DDBJ databases">
        <title>A Polyphasic approach of four new species of the genus Ohtaekwangia: Ohtaekwangia histidinii sp. nov., Ohtaekwangia cretensis sp. nov., Ohtaekwangia indiensis sp. nov., Ohtaekwangia reichenbachii sp. nov. from diverse environment.</title>
        <authorList>
            <person name="Octaviana S."/>
        </authorList>
    </citation>
    <scope>NUCLEOTIDE SEQUENCE [LARGE SCALE GENOMIC DNA]</scope>
    <source>
        <strain evidence="6 7">PWU4</strain>
    </source>
</reference>
<keyword evidence="4" id="KW-0472">Membrane</keyword>
<dbReference type="InterPro" id="IPR000792">
    <property type="entry name" value="Tscrpt_reg_LuxR_C"/>
</dbReference>
<keyword evidence="4" id="KW-1133">Transmembrane helix</keyword>
<dbReference type="PANTHER" id="PTHR44688:SF25">
    <property type="entry name" value="HTH LUXR-TYPE DOMAIN-CONTAINING PROTEIN"/>
    <property type="match status" value="1"/>
</dbReference>
<evidence type="ECO:0000256" key="3">
    <source>
        <dbReference type="ARBA" id="ARBA00023163"/>
    </source>
</evidence>
<dbReference type="PROSITE" id="PS00622">
    <property type="entry name" value="HTH_LUXR_1"/>
    <property type="match status" value="1"/>
</dbReference>
<comment type="caution">
    <text evidence="6">The sequence shown here is derived from an EMBL/GenBank/DDBJ whole genome shotgun (WGS) entry which is preliminary data.</text>
</comment>
<evidence type="ECO:0000259" key="5">
    <source>
        <dbReference type="PROSITE" id="PS50043"/>
    </source>
</evidence>
<evidence type="ECO:0000256" key="4">
    <source>
        <dbReference type="SAM" id="Phobius"/>
    </source>
</evidence>
<dbReference type="GO" id="GO:0003677">
    <property type="term" value="F:DNA binding"/>
    <property type="evidence" value="ECO:0007669"/>
    <property type="project" value="UniProtKB-KW"/>
</dbReference>
<dbReference type="PRINTS" id="PR00038">
    <property type="entry name" value="HTHLUXR"/>
</dbReference>
<dbReference type="Proteomes" id="UP001319200">
    <property type="component" value="Unassembled WGS sequence"/>
</dbReference>
<dbReference type="Gene3D" id="1.10.10.10">
    <property type="entry name" value="Winged helix-like DNA-binding domain superfamily/Winged helix DNA-binding domain"/>
    <property type="match status" value="1"/>
</dbReference>
<keyword evidence="2 6" id="KW-0238">DNA-binding</keyword>
<evidence type="ECO:0000256" key="1">
    <source>
        <dbReference type="ARBA" id="ARBA00023015"/>
    </source>
</evidence>
<keyword evidence="7" id="KW-1185">Reference proteome</keyword>